<dbReference type="PANTHER" id="PTHR15698">
    <property type="entry name" value="PROTEIN CBG15099"/>
    <property type="match status" value="1"/>
</dbReference>
<dbReference type="OrthoDB" id="6101761at2759"/>
<dbReference type="InterPro" id="IPR045545">
    <property type="entry name" value="PHYIP/PHIPL_C"/>
</dbReference>
<protein>
    <recommendedName>
        <fullName evidence="1">Phytanoyl-CoA hydroxylase-interacting protein-like C-terminal domain-containing protein</fullName>
    </recommendedName>
</protein>
<feature type="domain" description="Phytanoyl-CoA hydroxylase-interacting protein-like C-terminal" evidence="1">
    <location>
        <begin position="7"/>
        <end position="117"/>
    </location>
</feature>
<name>A0A0B1SAX0_OESDE</name>
<dbReference type="InterPro" id="IPR042868">
    <property type="entry name" value="PHYHIP/PHYHIPL"/>
</dbReference>
<dbReference type="AlphaFoldDB" id="A0A0B1SAX0"/>
<sequence>MAHCLTHSPFGNVRMLVPPGALLDPSINNFYFADFYCNYYTHYVTVVICRKGSETDNYCYTRLYQINAEDNPFLTVIRPSHPHYPPTYWVNSGVWVEIYYTEDVPLWLGRFDNILTTGAGTSKIGGLPNNKHCQRCNLYPVPYPDEAVTVNDDGATGVADITVAEDPLNSTFRVLMNERKEGVAEEWEDIVGSIPVSDAIIDAALASMDKELEKCRDITVKKSGSFLKE</sequence>
<dbReference type="EMBL" id="KN579372">
    <property type="protein sequence ID" value="KHJ82458.1"/>
    <property type="molecule type" value="Genomic_DNA"/>
</dbReference>
<dbReference type="Pfam" id="PF19281">
    <property type="entry name" value="PHYHIP_C"/>
    <property type="match status" value="1"/>
</dbReference>
<dbReference type="PANTHER" id="PTHR15698:SF4">
    <property type="entry name" value="PHYTANOYL-COA HYDROXYLASE-INTERACTING PROTEIN-LIKE C-TERMINAL DOMAIN-CONTAINING PROTEIN"/>
    <property type="match status" value="1"/>
</dbReference>
<evidence type="ECO:0000259" key="1">
    <source>
        <dbReference type="Pfam" id="PF19281"/>
    </source>
</evidence>
<evidence type="ECO:0000313" key="2">
    <source>
        <dbReference type="EMBL" id="KHJ82458.1"/>
    </source>
</evidence>
<gene>
    <name evidence="2" type="ORF">OESDEN_17848</name>
</gene>
<reference evidence="2 3" key="1">
    <citation type="submission" date="2014-03" db="EMBL/GenBank/DDBJ databases">
        <title>Draft genome of the hookworm Oesophagostomum dentatum.</title>
        <authorList>
            <person name="Mitreva M."/>
        </authorList>
    </citation>
    <scope>NUCLEOTIDE SEQUENCE [LARGE SCALE GENOMIC DNA]</scope>
    <source>
        <strain evidence="2 3">OD-Hann</strain>
    </source>
</reference>
<dbReference type="Proteomes" id="UP000053660">
    <property type="component" value="Unassembled WGS sequence"/>
</dbReference>
<proteinExistence type="predicted"/>
<dbReference type="GO" id="GO:0005737">
    <property type="term" value="C:cytoplasm"/>
    <property type="evidence" value="ECO:0007669"/>
    <property type="project" value="TreeGrafter"/>
</dbReference>
<accession>A0A0B1SAX0</accession>
<keyword evidence="3" id="KW-1185">Reference proteome</keyword>
<organism evidence="2 3">
    <name type="scientific">Oesophagostomum dentatum</name>
    <name type="common">Nodular worm</name>
    <dbReference type="NCBI Taxonomy" id="61180"/>
    <lineage>
        <taxon>Eukaryota</taxon>
        <taxon>Metazoa</taxon>
        <taxon>Ecdysozoa</taxon>
        <taxon>Nematoda</taxon>
        <taxon>Chromadorea</taxon>
        <taxon>Rhabditida</taxon>
        <taxon>Rhabditina</taxon>
        <taxon>Rhabditomorpha</taxon>
        <taxon>Strongyloidea</taxon>
        <taxon>Strongylidae</taxon>
        <taxon>Oesophagostomum</taxon>
    </lineage>
</organism>
<evidence type="ECO:0000313" key="3">
    <source>
        <dbReference type="Proteomes" id="UP000053660"/>
    </source>
</evidence>
<feature type="non-terminal residue" evidence="2">
    <location>
        <position position="229"/>
    </location>
</feature>